<dbReference type="PANTHER" id="PTHR10974">
    <property type="entry name" value="FI08016P-RELATED"/>
    <property type="match status" value="1"/>
</dbReference>
<sequence length="805" mass="91646">MGIVKSDSSFLTDSFLENNPHGEYPDRFPCYYTRLRKAQTQSDDATNTSDTQPTRCRKHEPSPSACEEANTQYGNPDYLPPLRQCSYEGIPNICNVTRTNRAGFDLACDVTSCKGSQVYIARVNPNMGTVTAWKVIEPFDVIRVKDIAVKAQDEGFSFLYLQCRGFLQVLGLPPKLLIGSPVPYDRRLNINIVVVDSVARTHFFRAMKRSVSAMREIIYDDTIPATVLDFESFQAISMHTFDNIRPLFSGVTKVNNHFSRKASKTLHPLGINVLYGHYKKHGYQTIFQEDLCWQDSWGIMLNNLQQHGDGQDNGQIPLMDAKRWSDFQHVVKSHQIDHLGLTHFSCEVLMQYNRKNPYDGPGHVCLNGLYYSIYFLRYIALMTREIARDFHAAPLISYQHLNTGHTDWGTRVTNDDEPLAQFLNAMAHDPNTLTIVLSDHGHTRTPYASTDEGQNELYSPFLFMVLPNHVASLLGKQRVEALVKNQQRIFTTLDLHKALMSLHSTDKPSSDYKQAGIFAKIPADRTCSDLPLSPLARCRCEGWDEKAEKNSPRIKWLAEFAVGALNDLIQEQYVKGLNPSTWNRRSVPGNCVRLLGKSFSNIRQRRDAQKNLLTTFDLHVTAHTSVPLIEDEVFKVAISHGETWAVLQSYSRHTLYNKYKYCADRHVNLKLCICRKKRVRSPEYMKEVISSGMFGSETSVKDIYNGCVFLTSRSHDGLTVVYELANLCTQTKNVIIYGEPYYMQVSKQLPFSIRAEPNTVYFVISGVRRMLEFSYLDLATIVENDESIAKDVFTRPSLYQRGATT</sequence>
<evidence type="ECO:0000313" key="3">
    <source>
        <dbReference type="Proteomes" id="UP000001593"/>
    </source>
</evidence>
<dbReference type="InterPro" id="IPR004245">
    <property type="entry name" value="DUF229"/>
</dbReference>
<keyword evidence="3" id="KW-1185">Reference proteome</keyword>
<reference evidence="2 3" key="1">
    <citation type="journal article" date="2007" name="Science">
        <title>Sea anemone genome reveals ancestral eumetazoan gene repertoire and genomic organization.</title>
        <authorList>
            <person name="Putnam N.H."/>
            <person name="Srivastava M."/>
            <person name="Hellsten U."/>
            <person name="Dirks B."/>
            <person name="Chapman J."/>
            <person name="Salamov A."/>
            <person name="Terry A."/>
            <person name="Shapiro H."/>
            <person name="Lindquist E."/>
            <person name="Kapitonov V.V."/>
            <person name="Jurka J."/>
            <person name="Genikhovich G."/>
            <person name="Grigoriev I.V."/>
            <person name="Lucas S.M."/>
            <person name="Steele R.E."/>
            <person name="Finnerty J.R."/>
            <person name="Technau U."/>
            <person name="Martindale M.Q."/>
            <person name="Rokhsar D.S."/>
        </authorList>
    </citation>
    <scope>NUCLEOTIDE SEQUENCE [LARGE SCALE GENOMIC DNA]</scope>
    <source>
        <strain evidence="3">CH2 X CH6</strain>
    </source>
</reference>
<dbReference type="Proteomes" id="UP000001593">
    <property type="component" value="Unassembled WGS sequence"/>
</dbReference>
<organism evidence="2 3">
    <name type="scientific">Nematostella vectensis</name>
    <name type="common">Starlet sea anemone</name>
    <dbReference type="NCBI Taxonomy" id="45351"/>
    <lineage>
        <taxon>Eukaryota</taxon>
        <taxon>Metazoa</taxon>
        <taxon>Cnidaria</taxon>
        <taxon>Anthozoa</taxon>
        <taxon>Hexacorallia</taxon>
        <taxon>Actiniaria</taxon>
        <taxon>Edwardsiidae</taxon>
        <taxon>Nematostella</taxon>
    </lineage>
</organism>
<evidence type="ECO:0000313" key="2">
    <source>
        <dbReference type="EMBL" id="EDO37450.1"/>
    </source>
</evidence>
<dbReference type="Pfam" id="PF02995">
    <property type="entry name" value="DUF229"/>
    <property type="match status" value="2"/>
</dbReference>
<feature type="compositionally biased region" description="Polar residues" evidence="1">
    <location>
        <begin position="39"/>
        <end position="54"/>
    </location>
</feature>
<gene>
    <name evidence="2" type="ORF">NEMVEDRAFT_v1g211568</name>
</gene>
<dbReference type="InterPro" id="IPR017850">
    <property type="entry name" value="Alkaline_phosphatase_core_sf"/>
</dbReference>
<protein>
    <submittedName>
        <fullName evidence="2">Uncharacterized protein</fullName>
    </submittedName>
</protein>
<dbReference type="SUPFAM" id="SSF53649">
    <property type="entry name" value="Alkaline phosphatase-like"/>
    <property type="match status" value="1"/>
</dbReference>
<evidence type="ECO:0000256" key="1">
    <source>
        <dbReference type="SAM" id="MobiDB-lite"/>
    </source>
</evidence>
<dbReference type="PANTHER" id="PTHR10974:SF39">
    <property type="entry name" value="E2F TRANSCRIPTION FACTOR CC-MB DOMAIN-CONTAINING PROTEIN"/>
    <property type="match status" value="1"/>
</dbReference>
<dbReference type="PhylomeDB" id="A7SFQ7"/>
<dbReference type="AlphaFoldDB" id="A7SFQ7"/>
<accession>A7SFQ7</accession>
<dbReference type="EMBL" id="DS469646">
    <property type="protein sequence ID" value="EDO37450.1"/>
    <property type="molecule type" value="Genomic_DNA"/>
</dbReference>
<dbReference type="OMA" id="CEEANTQ"/>
<dbReference type="InParanoid" id="A7SFQ7"/>
<feature type="region of interest" description="Disordered" evidence="1">
    <location>
        <begin position="39"/>
        <end position="70"/>
    </location>
</feature>
<proteinExistence type="predicted"/>
<dbReference type="HOGENOM" id="CLU_011616_0_0_1"/>
<name>A7SFQ7_NEMVE</name>